<organism evidence="1 2">
    <name type="scientific">Modestobacter marinus</name>
    <dbReference type="NCBI Taxonomy" id="477641"/>
    <lineage>
        <taxon>Bacteria</taxon>
        <taxon>Bacillati</taxon>
        <taxon>Actinomycetota</taxon>
        <taxon>Actinomycetes</taxon>
        <taxon>Geodermatophilales</taxon>
        <taxon>Geodermatophilaceae</taxon>
        <taxon>Modestobacter</taxon>
    </lineage>
</organism>
<keyword evidence="2" id="KW-1185">Reference proteome</keyword>
<evidence type="ECO:0000313" key="1">
    <source>
        <dbReference type="EMBL" id="GGL78201.1"/>
    </source>
</evidence>
<sequence>MSFDEAFADAVANLPPFEPPFPDAMDRVDVVDTGALFGGIAGLHHLFVRVRRVPA</sequence>
<dbReference type="Proteomes" id="UP000648663">
    <property type="component" value="Unassembled WGS sequence"/>
</dbReference>
<protein>
    <submittedName>
        <fullName evidence="1">Uncharacterized protein</fullName>
    </submittedName>
</protein>
<gene>
    <name evidence="1" type="ORF">GCM10011589_37860</name>
</gene>
<accession>A0ABQ2G6R1</accession>
<proteinExistence type="predicted"/>
<dbReference type="EMBL" id="BMMI01000007">
    <property type="protein sequence ID" value="GGL78201.1"/>
    <property type="molecule type" value="Genomic_DNA"/>
</dbReference>
<name>A0ABQ2G6R1_9ACTN</name>
<reference evidence="2" key="1">
    <citation type="journal article" date="2019" name="Int. J. Syst. Evol. Microbiol.">
        <title>The Global Catalogue of Microorganisms (GCM) 10K type strain sequencing project: providing services to taxonomists for standard genome sequencing and annotation.</title>
        <authorList>
            <consortium name="The Broad Institute Genomics Platform"/>
            <consortium name="The Broad Institute Genome Sequencing Center for Infectious Disease"/>
            <person name="Wu L."/>
            <person name="Ma J."/>
        </authorList>
    </citation>
    <scope>NUCLEOTIDE SEQUENCE [LARGE SCALE GENOMIC DNA]</scope>
    <source>
        <strain evidence="2">CGMCC 4.5581</strain>
    </source>
</reference>
<evidence type="ECO:0000313" key="2">
    <source>
        <dbReference type="Proteomes" id="UP000648663"/>
    </source>
</evidence>
<comment type="caution">
    <text evidence="1">The sequence shown here is derived from an EMBL/GenBank/DDBJ whole genome shotgun (WGS) entry which is preliminary data.</text>
</comment>